<feature type="compositionally biased region" description="Basic and acidic residues" evidence="1">
    <location>
        <begin position="1"/>
        <end position="11"/>
    </location>
</feature>
<sequence>MLQLGADREPEAVFVGDVSETPREPPKHDFGMLMERGGFAEEPRGRLIRSEGWRWQQTVTGLQSCPGGSSRP</sequence>
<evidence type="ECO:0000313" key="2">
    <source>
        <dbReference type="EMBL" id="BAU89914.1"/>
    </source>
</evidence>
<evidence type="ECO:0000313" key="3">
    <source>
        <dbReference type="Proteomes" id="UP000218288"/>
    </source>
</evidence>
<dbReference type="AlphaFoldDB" id="A0A160PC24"/>
<feature type="compositionally biased region" description="Basic and acidic residues" evidence="1">
    <location>
        <begin position="20"/>
        <end position="30"/>
    </location>
</feature>
<organism evidence="2 3">
    <name type="scientific">Methylorubrum populi</name>
    <dbReference type="NCBI Taxonomy" id="223967"/>
    <lineage>
        <taxon>Bacteria</taxon>
        <taxon>Pseudomonadati</taxon>
        <taxon>Pseudomonadota</taxon>
        <taxon>Alphaproteobacteria</taxon>
        <taxon>Hyphomicrobiales</taxon>
        <taxon>Methylobacteriaceae</taxon>
        <taxon>Methylorubrum</taxon>
    </lineage>
</organism>
<gene>
    <name evidence="2" type="ORF">MPPM_1309</name>
</gene>
<dbReference type="EMBL" id="AP014809">
    <property type="protein sequence ID" value="BAU89914.1"/>
    <property type="molecule type" value="Genomic_DNA"/>
</dbReference>
<accession>A0A160PC24</accession>
<name>A0A160PC24_9HYPH</name>
<dbReference type="Proteomes" id="UP000218288">
    <property type="component" value="Chromosome"/>
</dbReference>
<protein>
    <submittedName>
        <fullName evidence="2">Uncharacterized protein</fullName>
    </submittedName>
</protein>
<evidence type="ECO:0000256" key="1">
    <source>
        <dbReference type="SAM" id="MobiDB-lite"/>
    </source>
</evidence>
<proteinExistence type="predicted"/>
<feature type="region of interest" description="Disordered" evidence="1">
    <location>
        <begin position="1"/>
        <end position="35"/>
    </location>
</feature>
<reference evidence="2 3" key="1">
    <citation type="journal article" date="2016" name="Genome Announc.">
        <title>Complete Genome Sequence of Methylobacterium populi P-1M, Isolated from Pink-Pigmented Household Biofilm.</title>
        <authorList>
            <person name="Morohoshi T."/>
            <person name="Ikeda T."/>
        </authorList>
    </citation>
    <scope>NUCLEOTIDE SEQUENCE [LARGE SCALE GENOMIC DNA]</scope>
    <source>
        <strain evidence="2 3">P-1M</strain>
    </source>
</reference>